<dbReference type="Proteomes" id="UP001175226">
    <property type="component" value="Unassembled WGS sequence"/>
</dbReference>
<evidence type="ECO:0000313" key="2">
    <source>
        <dbReference type="EMBL" id="KAK0435968.1"/>
    </source>
</evidence>
<feature type="compositionally biased region" description="Basic and acidic residues" evidence="1">
    <location>
        <begin position="222"/>
        <end position="236"/>
    </location>
</feature>
<accession>A0AA39J4K4</accession>
<keyword evidence="3" id="KW-1185">Reference proteome</keyword>
<protein>
    <submittedName>
        <fullName evidence="2">Uncharacterized protein</fullName>
    </submittedName>
</protein>
<dbReference type="AlphaFoldDB" id="A0AA39J4K4"/>
<evidence type="ECO:0000313" key="3">
    <source>
        <dbReference type="Proteomes" id="UP001175226"/>
    </source>
</evidence>
<name>A0AA39J4K4_9AGAR</name>
<evidence type="ECO:0000256" key="1">
    <source>
        <dbReference type="SAM" id="MobiDB-lite"/>
    </source>
</evidence>
<sequence length="236" mass="26093">MAYGAAPHASLDLTITLTPLAFSGKDNQLGNSDRDRDQYWFSSSTTVDNRYRLGHAHTKPRLINSVSRLLVFARLKTRTHDEAISLVMVFFDFLGLGFLDLYLQQWRSFNKVEQGIDFGILQAKRGTGRETKVAVQSESRVPRISLAEPLLVLPTTGVSAGDLPRWVVLVVDVTSATRGSDGDNCRPWFPPFPGSALPKLLETTSPSNDSPPPATLLCTLDSSDRSEYESQRRVAP</sequence>
<comment type="caution">
    <text evidence="2">The sequence shown here is derived from an EMBL/GenBank/DDBJ whole genome shotgun (WGS) entry which is preliminary data.</text>
</comment>
<feature type="region of interest" description="Disordered" evidence="1">
    <location>
        <begin position="199"/>
        <end position="236"/>
    </location>
</feature>
<dbReference type="EMBL" id="JAUEPT010000058">
    <property type="protein sequence ID" value="KAK0435968.1"/>
    <property type="molecule type" value="Genomic_DNA"/>
</dbReference>
<gene>
    <name evidence="2" type="ORF">EV421DRAFT_1908251</name>
</gene>
<proteinExistence type="predicted"/>
<reference evidence="2" key="1">
    <citation type="submission" date="2023-06" db="EMBL/GenBank/DDBJ databases">
        <authorList>
            <consortium name="Lawrence Berkeley National Laboratory"/>
            <person name="Ahrendt S."/>
            <person name="Sahu N."/>
            <person name="Indic B."/>
            <person name="Wong-Bajracharya J."/>
            <person name="Merenyi Z."/>
            <person name="Ke H.-M."/>
            <person name="Monk M."/>
            <person name="Kocsube S."/>
            <person name="Drula E."/>
            <person name="Lipzen A."/>
            <person name="Balint B."/>
            <person name="Henrissat B."/>
            <person name="Andreopoulos B."/>
            <person name="Martin F.M."/>
            <person name="Harder C.B."/>
            <person name="Rigling D."/>
            <person name="Ford K.L."/>
            <person name="Foster G.D."/>
            <person name="Pangilinan J."/>
            <person name="Papanicolaou A."/>
            <person name="Barry K."/>
            <person name="LaButti K."/>
            <person name="Viragh M."/>
            <person name="Koriabine M."/>
            <person name="Yan M."/>
            <person name="Riley R."/>
            <person name="Champramary S."/>
            <person name="Plett K.L."/>
            <person name="Tsai I.J."/>
            <person name="Slot J."/>
            <person name="Sipos G."/>
            <person name="Plett J."/>
            <person name="Nagy L.G."/>
            <person name="Grigoriev I.V."/>
        </authorList>
    </citation>
    <scope>NUCLEOTIDE SEQUENCE</scope>
    <source>
        <strain evidence="2">FPL87.14</strain>
    </source>
</reference>
<organism evidence="2 3">
    <name type="scientific">Armillaria borealis</name>
    <dbReference type="NCBI Taxonomy" id="47425"/>
    <lineage>
        <taxon>Eukaryota</taxon>
        <taxon>Fungi</taxon>
        <taxon>Dikarya</taxon>
        <taxon>Basidiomycota</taxon>
        <taxon>Agaricomycotina</taxon>
        <taxon>Agaricomycetes</taxon>
        <taxon>Agaricomycetidae</taxon>
        <taxon>Agaricales</taxon>
        <taxon>Marasmiineae</taxon>
        <taxon>Physalacriaceae</taxon>
        <taxon>Armillaria</taxon>
    </lineage>
</organism>